<evidence type="ECO:0000256" key="3">
    <source>
        <dbReference type="ARBA" id="ARBA00038858"/>
    </source>
</evidence>
<dbReference type="EMBL" id="BAAAUX010000010">
    <property type="protein sequence ID" value="GAA2784411.1"/>
    <property type="molecule type" value="Genomic_DNA"/>
</dbReference>
<evidence type="ECO:0000256" key="4">
    <source>
        <dbReference type="RuleBase" id="RU003513"/>
    </source>
</evidence>
<dbReference type="Proteomes" id="UP001500979">
    <property type="component" value="Unassembled WGS sequence"/>
</dbReference>
<name>A0ABN3V919_9PSEU</name>
<dbReference type="SUPFAM" id="SSF53756">
    <property type="entry name" value="UDP-Glycosyltransferase/glycogen phosphorylase"/>
    <property type="match status" value="1"/>
</dbReference>
<evidence type="ECO:0000313" key="7">
    <source>
        <dbReference type="EMBL" id="GAA2784411.1"/>
    </source>
</evidence>
<comment type="caution">
    <text evidence="7">The sequence shown here is derived from an EMBL/GenBank/DDBJ whole genome shotgun (WGS) entry which is preliminary data.</text>
</comment>
<dbReference type="Pfam" id="PF02350">
    <property type="entry name" value="Epimerase_2"/>
    <property type="match status" value="1"/>
</dbReference>
<accession>A0ABN3V919</accession>
<feature type="compositionally biased region" description="Gly residues" evidence="5">
    <location>
        <begin position="385"/>
        <end position="395"/>
    </location>
</feature>
<feature type="region of interest" description="Disordered" evidence="5">
    <location>
        <begin position="376"/>
        <end position="395"/>
    </location>
</feature>
<evidence type="ECO:0000259" key="6">
    <source>
        <dbReference type="Pfam" id="PF02350"/>
    </source>
</evidence>
<comment type="similarity">
    <text evidence="2 4">Belongs to the UDP-N-acetylglucosamine 2-epimerase family.</text>
</comment>
<keyword evidence="1 4" id="KW-0413">Isomerase</keyword>
<dbReference type="RefSeq" id="WP_344679050.1">
    <property type="nucleotide sequence ID" value="NZ_BAAAUX010000010.1"/>
</dbReference>
<dbReference type="PANTHER" id="PTHR43174">
    <property type="entry name" value="UDP-N-ACETYLGLUCOSAMINE 2-EPIMERASE"/>
    <property type="match status" value="1"/>
</dbReference>
<dbReference type="EC" id="5.1.3.14" evidence="3"/>
<keyword evidence="8" id="KW-1185">Reference proteome</keyword>
<dbReference type="InterPro" id="IPR003331">
    <property type="entry name" value="UDP_GlcNAc_Epimerase_2_dom"/>
</dbReference>
<feature type="domain" description="UDP-N-acetylglucosamine 2-epimerase" evidence="6">
    <location>
        <begin position="23"/>
        <end position="363"/>
    </location>
</feature>
<reference evidence="7 8" key="1">
    <citation type="journal article" date="2019" name="Int. J. Syst. Evol. Microbiol.">
        <title>The Global Catalogue of Microorganisms (GCM) 10K type strain sequencing project: providing services to taxonomists for standard genome sequencing and annotation.</title>
        <authorList>
            <consortium name="The Broad Institute Genomics Platform"/>
            <consortium name="The Broad Institute Genome Sequencing Center for Infectious Disease"/>
            <person name="Wu L."/>
            <person name="Ma J."/>
        </authorList>
    </citation>
    <scope>NUCLEOTIDE SEQUENCE [LARGE SCALE GENOMIC DNA]</scope>
    <source>
        <strain evidence="7 8">JCM 9383</strain>
    </source>
</reference>
<sequence>MRSIALVLGTRPEAIKCAPVVHALRADPRFDLTLISTGQHREMLYEALSIFDLEPDIDLEVMRAKQTPTQVTYRSLEGLSHHVDPGRTDAVLVYGDTASSFAGALFGVQNRIPVVHLEAGLRSGNLHSPFPEEANRRMIGQIASLHLAATPGNGENLVREGIDPDSVRITGNPIVDALRWIGEHGHSYGNPALDDLDTDPRRVVLASAHRRESWGELAEIAQALADIAADPGVRVVVPMHPNPVVRDAMLPKIGGHPNITVVDSLPYPGYCRLMRRSDLIVSDSNGAEEEGPSLGKKTLVLREVTERHEGIEAGLAQLVDRSADAIAGTASALLREPLGPRATDLAISPYGDGRASERIAAALAHYFGDGPPIVPFTPTRQSAPGRGGNHVGAAP</sequence>
<dbReference type="Gene3D" id="3.40.50.2000">
    <property type="entry name" value="Glycogen Phosphorylase B"/>
    <property type="match status" value="2"/>
</dbReference>
<dbReference type="PANTHER" id="PTHR43174:SF2">
    <property type="entry name" value="UDP-N-ACETYLGLUCOSAMINE 2-EPIMERASE"/>
    <property type="match status" value="1"/>
</dbReference>
<evidence type="ECO:0000313" key="8">
    <source>
        <dbReference type="Proteomes" id="UP001500979"/>
    </source>
</evidence>
<organism evidence="7 8">
    <name type="scientific">Saccharopolyspora taberi</name>
    <dbReference type="NCBI Taxonomy" id="60895"/>
    <lineage>
        <taxon>Bacteria</taxon>
        <taxon>Bacillati</taxon>
        <taxon>Actinomycetota</taxon>
        <taxon>Actinomycetes</taxon>
        <taxon>Pseudonocardiales</taxon>
        <taxon>Pseudonocardiaceae</taxon>
        <taxon>Saccharopolyspora</taxon>
    </lineage>
</organism>
<evidence type="ECO:0000256" key="2">
    <source>
        <dbReference type="ARBA" id="ARBA00038209"/>
    </source>
</evidence>
<evidence type="ECO:0000256" key="1">
    <source>
        <dbReference type="ARBA" id="ARBA00023235"/>
    </source>
</evidence>
<proteinExistence type="inferred from homology"/>
<gene>
    <name evidence="7" type="primary">wecB</name>
    <name evidence="7" type="ORF">GCM10010470_18110</name>
</gene>
<dbReference type="NCBIfam" id="TIGR00236">
    <property type="entry name" value="wecB"/>
    <property type="match status" value="1"/>
</dbReference>
<dbReference type="InterPro" id="IPR029767">
    <property type="entry name" value="WecB-like"/>
</dbReference>
<evidence type="ECO:0000256" key="5">
    <source>
        <dbReference type="SAM" id="MobiDB-lite"/>
    </source>
</evidence>
<dbReference type="CDD" id="cd03786">
    <property type="entry name" value="GTB_UDP-GlcNAc_2-Epimerase"/>
    <property type="match status" value="1"/>
</dbReference>
<protein>
    <recommendedName>
        <fullName evidence="3">UDP-N-acetylglucosamine 2-epimerase (non-hydrolyzing)</fullName>
        <ecNumber evidence="3">5.1.3.14</ecNumber>
    </recommendedName>
</protein>